<evidence type="ECO:0000313" key="3">
    <source>
        <dbReference type="Proteomes" id="UP000186019"/>
    </source>
</evidence>
<dbReference type="Proteomes" id="UP000186019">
    <property type="component" value="Unassembled WGS sequence"/>
</dbReference>
<feature type="transmembrane region" description="Helical" evidence="1">
    <location>
        <begin position="29"/>
        <end position="47"/>
    </location>
</feature>
<organism evidence="2 3">
    <name type="scientific">Roseovarius nanhaiticus</name>
    <dbReference type="NCBI Taxonomy" id="573024"/>
    <lineage>
        <taxon>Bacteria</taxon>
        <taxon>Pseudomonadati</taxon>
        <taxon>Pseudomonadota</taxon>
        <taxon>Alphaproteobacteria</taxon>
        <taxon>Rhodobacterales</taxon>
        <taxon>Roseobacteraceae</taxon>
        <taxon>Roseovarius</taxon>
    </lineage>
</organism>
<keyword evidence="1" id="KW-0472">Membrane</keyword>
<keyword evidence="1" id="KW-0812">Transmembrane</keyword>
<dbReference type="STRING" id="573024.SAMN05216208_1607"/>
<evidence type="ECO:0000313" key="2">
    <source>
        <dbReference type="EMBL" id="SIR91654.1"/>
    </source>
</evidence>
<reference evidence="2 3" key="1">
    <citation type="submission" date="2017-01" db="EMBL/GenBank/DDBJ databases">
        <authorList>
            <person name="Mah S.A."/>
            <person name="Swanson W.J."/>
            <person name="Moy G.W."/>
            <person name="Vacquier V.D."/>
        </authorList>
    </citation>
    <scope>NUCLEOTIDE SEQUENCE [LARGE SCALE GENOMIC DNA]</scope>
    <source>
        <strain evidence="2 3">DSM 29590</strain>
    </source>
</reference>
<name>A0A1N7EUH5_9RHOB</name>
<evidence type="ECO:0000256" key="1">
    <source>
        <dbReference type="SAM" id="Phobius"/>
    </source>
</evidence>
<dbReference type="EMBL" id="FTNV01000001">
    <property type="protein sequence ID" value="SIR91654.1"/>
    <property type="molecule type" value="Genomic_DNA"/>
</dbReference>
<dbReference type="InterPro" id="IPR019253">
    <property type="entry name" value="DUF2244_TM"/>
</dbReference>
<dbReference type="Pfam" id="PF10003">
    <property type="entry name" value="DUF2244"/>
    <property type="match status" value="1"/>
</dbReference>
<gene>
    <name evidence="2" type="ORF">SAMN05421666_0528</name>
</gene>
<feature type="transmembrane region" description="Helical" evidence="1">
    <location>
        <begin position="53"/>
        <end position="72"/>
    </location>
</feature>
<dbReference type="AlphaFoldDB" id="A0A1N7EUH5"/>
<proteinExistence type="predicted"/>
<keyword evidence="3" id="KW-1185">Reference proteome</keyword>
<accession>A0A1N7EUH5</accession>
<keyword evidence="1" id="KW-1133">Transmembrane helix</keyword>
<dbReference type="OrthoDB" id="9808190at2"/>
<sequence length="166" mass="18600">MPYEWSPPAIGTDTRRLDMWPHRSLPRRGFALFMVITCVMFSLPLFALVGTVVLWGLLPFLAGAVVLMWWALERSYASGRMHEALVIDAQEVLLTRTNPKGDVQKWDCNAYWAQAQIYPSGGPVKNYITLRGAGREVEVGAFLSEDERKALFSELVGALKLARANT</sequence>
<protein>
    <submittedName>
        <fullName evidence="2">Uncharacterized membrane protein</fullName>
    </submittedName>
</protein>